<organism evidence="2 3">
    <name type="scientific">Glutamicibacter halophytocola</name>
    <dbReference type="NCBI Taxonomy" id="1933880"/>
    <lineage>
        <taxon>Bacteria</taxon>
        <taxon>Bacillati</taxon>
        <taxon>Actinomycetota</taxon>
        <taxon>Actinomycetes</taxon>
        <taxon>Micrococcales</taxon>
        <taxon>Micrococcaceae</taxon>
        <taxon>Glutamicibacter</taxon>
    </lineage>
</organism>
<dbReference type="InterPro" id="IPR025487">
    <property type="entry name" value="DUF4379"/>
</dbReference>
<dbReference type="Gene3D" id="3.40.960.10">
    <property type="entry name" value="VSR Endonuclease"/>
    <property type="match status" value="1"/>
</dbReference>
<gene>
    <name evidence="2" type="ORF">NUH22_08900</name>
</gene>
<dbReference type="AlphaFoldDB" id="A0AA94XNC8"/>
<name>A0AA94XNC8_9MICC</name>
<dbReference type="PANTHER" id="PTHR37317:SF1">
    <property type="entry name" value="ZINC-RIBBON DOMAIN-CONTAINING PROTEIN-RELATED"/>
    <property type="match status" value="1"/>
</dbReference>
<reference evidence="2" key="1">
    <citation type="journal article" date="2022" name="Pest Manag. Sci.">
        <title>Glutamicibacter halophytocola-mediated host fitness of potato tuber moth on Solanaceae crops.</title>
        <authorList>
            <person name="Wang W."/>
            <person name="Xiao G."/>
            <person name="Du G."/>
            <person name="Chang L."/>
            <person name="Yang Y."/>
            <person name="Ye J."/>
            <person name="Chen B."/>
        </authorList>
    </citation>
    <scope>NUCLEOTIDE SEQUENCE</scope>
    <source>
        <strain evidence="2">S2</strain>
    </source>
</reference>
<feature type="domain" description="Treble clef zinc finger" evidence="1">
    <location>
        <begin position="84"/>
        <end position="138"/>
    </location>
</feature>
<dbReference type="RefSeq" id="WP_236995156.1">
    <property type="nucleotide sequence ID" value="NZ_CP012750.1"/>
</dbReference>
<dbReference type="Pfam" id="PF14311">
    <property type="entry name" value="DUF4379"/>
    <property type="match status" value="2"/>
</dbReference>
<protein>
    <submittedName>
        <fullName evidence="2">Zinc-ribbon domain-containing protein</fullName>
    </submittedName>
</protein>
<proteinExistence type="predicted"/>
<sequence>MAIEQEPELMRLDPETASQWHPTANDRLDIRKISPTSNREVTWLCHECDHTWVETPKSRSYASALRCPVCRSIFDSLAFHHPDLAAEWSPNNPMTAWQVRPSSNVITPAWVCSTDPAHIFTMALASRTKGGTCPECSEHGKSKTELDYHAAAKKAFGNATSGKRIATGKGSTARIWRPDITVKLADGSALVIEYDGSYWHRNKQEVDVRKSEAVLNAGHRVVRLREHPLGPLPIDHERYLELQVYPTAPDPEGVMKSIMIWTET</sequence>
<evidence type="ECO:0000259" key="1">
    <source>
        <dbReference type="Pfam" id="PF14311"/>
    </source>
</evidence>
<dbReference type="Proteomes" id="UP001060018">
    <property type="component" value="Chromosome"/>
</dbReference>
<evidence type="ECO:0000313" key="2">
    <source>
        <dbReference type="EMBL" id="UUX57456.1"/>
    </source>
</evidence>
<dbReference type="EMBL" id="CP102487">
    <property type="protein sequence ID" value="UUX57456.1"/>
    <property type="molecule type" value="Genomic_DNA"/>
</dbReference>
<evidence type="ECO:0000313" key="3">
    <source>
        <dbReference type="Proteomes" id="UP001060018"/>
    </source>
</evidence>
<dbReference type="PANTHER" id="PTHR37317">
    <property type="entry name" value="BLR8090 PROTEIN"/>
    <property type="match status" value="1"/>
</dbReference>
<accession>A0AA94XNC8</accession>
<feature type="domain" description="Treble clef zinc finger" evidence="1">
    <location>
        <begin position="17"/>
        <end position="71"/>
    </location>
</feature>